<dbReference type="STRING" id="1517416.IDAT_10565"/>
<accession>A0A094IQ93</accession>
<keyword evidence="4" id="KW-1185">Reference proteome</keyword>
<comment type="caution">
    <text evidence="3">The sequence shown here is derived from an EMBL/GenBank/DDBJ whole genome shotgun (WGS) entry which is preliminary data.</text>
</comment>
<evidence type="ECO:0000313" key="4">
    <source>
        <dbReference type="Proteomes" id="UP000053718"/>
    </source>
</evidence>
<reference evidence="3 4" key="1">
    <citation type="submission" date="2014-06" db="EMBL/GenBank/DDBJ databases">
        <title>Draft genome sequence of Idiomarina sp. MCCC 1A10513.</title>
        <authorList>
            <person name="Du J."/>
            <person name="Lai Q."/>
            <person name="Shao Z."/>
        </authorList>
    </citation>
    <scope>NUCLEOTIDE SEQUENCE [LARGE SCALE GENOMIC DNA]</scope>
    <source>
        <strain evidence="3 4">MCCC 1A10513</strain>
    </source>
</reference>
<dbReference type="InterPro" id="IPR051803">
    <property type="entry name" value="TA_system_RelE-like_toxin"/>
</dbReference>
<dbReference type="EMBL" id="JPIN01000012">
    <property type="protein sequence ID" value="KFZ28029.1"/>
    <property type="molecule type" value="Genomic_DNA"/>
</dbReference>
<dbReference type="RefSeq" id="WP_034733410.1">
    <property type="nucleotide sequence ID" value="NZ_JPIN01000012.1"/>
</dbReference>
<proteinExistence type="inferred from homology"/>
<dbReference type="eggNOG" id="COG3668">
    <property type="taxonomic scope" value="Bacteria"/>
</dbReference>
<dbReference type="InterPro" id="IPR035093">
    <property type="entry name" value="RelE/ParE_toxin_dom_sf"/>
</dbReference>
<dbReference type="OrthoDB" id="573800at2"/>
<sequence length="94" mass="10947">MSKKLVYTDEAIADLQRLRAFIAEHDPQAAKRIAASLIERLKLLQHFPELGIAVPQAPDPRTVRDMIFGRYCVRYSIHVEVIIVLRIWHTLEQR</sequence>
<organism evidence="3 4">
    <name type="scientific">Pseudidiomarina atlantica</name>
    <dbReference type="NCBI Taxonomy" id="1517416"/>
    <lineage>
        <taxon>Bacteria</taxon>
        <taxon>Pseudomonadati</taxon>
        <taxon>Pseudomonadota</taxon>
        <taxon>Gammaproteobacteria</taxon>
        <taxon>Alteromonadales</taxon>
        <taxon>Idiomarinaceae</taxon>
        <taxon>Pseudidiomarina</taxon>
    </lineage>
</organism>
<dbReference type="Proteomes" id="UP000053718">
    <property type="component" value="Unassembled WGS sequence"/>
</dbReference>
<evidence type="ECO:0000256" key="1">
    <source>
        <dbReference type="ARBA" id="ARBA00006226"/>
    </source>
</evidence>
<dbReference type="PANTHER" id="PTHR33755">
    <property type="entry name" value="TOXIN PARE1-RELATED"/>
    <property type="match status" value="1"/>
</dbReference>
<dbReference type="PANTHER" id="PTHR33755:SF7">
    <property type="entry name" value="TOXIN MODULE OF TOXIN-ANTITOXIN SYSTEM RELE_STBE FAMILY"/>
    <property type="match status" value="1"/>
</dbReference>
<evidence type="ECO:0000313" key="3">
    <source>
        <dbReference type="EMBL" id="KFZ28029.1"/>
    </source>
</evidence>
<evidence type="ECO:0000256" key="2">
    <source>
        <dbReference type="ARBA" id="ARBA00022649"/>
    </source>
</evidence>
<dbReference type="InterPro" id="IPR007712">
    <property type="entry name" value="RelE/ParE_toxin"/>
</dbReference>
<keyword evidence="2" id="KW-1277">Toxin-antitoxin system</keyword>
<dbReference type="Gene3D" id="3.30.2310.20">
    <property type="entry name" value="RelE-like"/>
    <property type="match status" value="1"/>
</dbReference>
<protein>
    <submittedName>
        <fullName evidence="3">Plasmid stabilization protein</fullName>
    </submittedName>
</protein>
<gene>
    <name evidence="3" type="ORF">IDAT_10565</name>
</gene>
<name>A0A094IQ93_9GAMM</name>
<comment type="similarity">
    <text evidence="1">Belongs to the RelE toxin family.</text>
</comment>
<dbReference type="AlphaFoldDB" id="A0A094IQ93"/>
<dbReference type="Pfam" id="PF05016">
    <property type="entry name" value="ParE_toxin"/>
    <property type="match status" value="1"/>
</dbReference>